<dbReference type="InterPro" id="IPR012951">
    <property type="entry name" value="BBE"/>
</dbReference>
<comment type="caution">
    <text evidence="8">The sequence shown here is derived from an EMBL/GenBank/DDBJ whole genome shotgun (WGS) entry which is preliminary data.</text>
</comment>
<dbReference type="GO" id="GO:0071949">
    <property type="term" value="F:FAD binding"/>
    <property type="evidence" value="ECO:0007669"/>
    <property type="project" value="InterPro"/>
</dbReference>
<dbReference type="PROSITE" id="PS51387">
    <property type="entry name" value="FAD_PCMH"/>
    <property type="match status" value="1"/>
</dbReference>
<evidence type="ECO:0000256" key="2">
    <source>
        <dbReference type="ARBA" id="ARBA00005466"/>
    </source>
</evidence>
<feature type="signal peptide" evidence="6">
    <location>
        <begin position="1"/>
        <end position="16"/>
    </location>
</feature>
<keyword evidence="5" id="KW-0560">Oxidoreductase</keyword>
<evidence type="ECO:0000259" key="7">
    <source>
        <dbReference type="PROSITE" id="PS51387"/>
    </source>
</evidence>
<dbReference type="Gene3D" id="3.40.462.20">
    <property type="match status" value="1"/>
</dbReference>
<protein>
    <submittedName>
        <fullName evidence="8">FAD-linked oxidoreductase YvdP</fullName>
    </submittedName>
</protein>
<comment type="cofactor">
    <cofactor evidence="1">
        <name>FAD</name>
        <dbReference type="ChEBI" id="CHEBI:57692"/>
    </cofactor>
</comment>
<gene>
    <name evidence="8" type="ORF">QBC47DRAFT_173824</name>
</gene>
<dbReference type="InterPro" id="IPR006094">
    <property type="entry name" value="Oxid_FAD_bind_N"/>
</dbReference>
<keyword evidence="4" id="KW-0274">FAD</keyword>
<comment type="similarity">
    <text evidence="2">Belongs to the oxygen-dependent FAD-linked oxidoreductase family.</text>
</comment>
<sequence length="488" mass="53110">MLQLGAFVALLGLASASPFEKAAALSDCLSSAGVPTDATGTSDWKLDAAPYNLRLNYTPVAIAVPTTAAHVQGAIACAAKLGVKANAKCGGHSYGSFGLGGEDGHLILELDRMNNVVLDNSTGIARVEGGARLGHVASELYNQGKRGFSHGTCPGVGVGGHALHGGYGVSSHTKGLALDWMVGATVVLANSTIVNCSETEHPDLYWAVRGAGSSVGVVTEFRFKTFVVPEVLTFYVAVVRWATEDKAIEGLKAVQEFAEEMPAELNMRLFITPRFINLEGLYYGDKAGLQAAVAPLVAKTNATFQLQQEGGWLDQLKHFGGGLPLDQGHPYDFHETFYSSSLYTNALNQTQLSDFVNYWFKYAKQNKRDWYVQLDFHGGKNSAVTKPDPDSTSYAHRDYLFMYLFYDRVDKGIFPASGFGHIQNFVSNITESIPENDWGRYINYPDPNLDQNTAQTNYWGSHLDKLQAIKKAVDPTDVFHYPQGILPE</sequence>
<keyword evidence="9" id="KW-1185">Reference proteome</keyword>
<dbReference type="InterPro" id="IPR050416">
    <property type="entry name" value="FAD-linked_Oxidoreductase"/>
</dbReference>
<evidence type="ECO:0000313" key="8">
    <source>
        <dbReference type="EMBL" id="KAK1756959.1"/>
    </source>
</evidence>
<dbReference type="EMBL" id="MU839831">
    <property type="protein sequence ID" value="KAK1756959.1"/>
    <property type="molecule type" value="Genomic_DNA"/>
</dbReference>
<name>A0AAJ0FCW6_9PEZI</name>
<dbReference type="InterPro" id="IPR036318">
    <property type="entry name" value="FAD-bd_PCMH-like_sf"/>
</dbReference>
<dbReference type="InterPro" id="IPR016169">
    <property type="entry name" value="FAD-bd_PCMH_sub2"/>
</dbReference>
<evidence type="ECO:0000256" key="6">
    <source>
        <dbReference type="SAM" id="SignalP"/>
    </source>
</evidence>
<organism evidence="8 9">
    <name type="scientific">Echria macrotheca</name>
    <dbReference type="NCBI Taxonomy" id="438768"/>
    <lineage>
        <taxon>Eukaryota</taxon>
        <taxon>Fungi</taxon>
        <taxon>Dikarya</taxon>
        <taxon>Ascomycota</taxon>
        <taxon>Pezizomycotina</taxon>
        <taxon>Sordariomycetes</taxon>
        <taxon>Sordariomycetidae</taxon>
        <taxon>Sordariales</taxon>
        <taxon>Schizotheciaceae</taxon>
        <taxon>Echria</taxon>
    </lineage>
</organism>
<dbReference type="PANTHER" id="PTHR42973">
    <property type="entry name" value="BINDING OXIDOREDUCTASE, PUTATIVE (AFU_ORTHOLOGUE AFUA_1G17690)-RELATED"/>
    <property type="match status" value="1"/>
</dbReference>
<proteinExistence type="inferred from homology"/>
<dbReference type="Gene3D" id="3.30.465.10">
    <property type="match status" value="1"/>
</dbReference>
<evidence type="ECO:0000256" key="4">
    <source>
        <dbReference type="ARBA" id="ARBA00022827"/>
    </source>
</evidence>
<accession>A0AAJ0FCW6</accession>
<feature type="chain" id="PRO_5042527760" evidence="6">
    <location>
        <begin position="17"/>
        <end position="488"/>
    </location>
</feature>
<dbReference type="Proteomes" id="UP001239445">
    <property type="component" value="Unassembled WGS sequence"/>
</dbReference>
<dbReference type="Pfam" id="PF01565">
    <property type="entry name" value="FAD_binding_4"/>
    <property type="match status" value="1"/>
</dbReference>
<keyword evidence="6" id="KW-0732">Signal</keyword>
<dbReference type="Pfam" id="PF08031">
    <property type="entry name" value="BBE"/>
    <property type="match status" value="1"/>
</dbReference>
<dbReference type="PANTHER" id="PTHR42973:SF39">
    <property type="entry name" value="FAD-BINDING PCMH-TYPE DOMAIN-CONTAINING PROTEIN"/>
    <property type="match status" value="1"/>
</dbReference>
<feature type="domain" description="FAD-binding PCMH-type" evidence="7">
    <location>
        <begin position="55"/>
        <end position="228"/>
    </location>
</feature>
<dbReference type="AlphaFoldDB" id="A0AAJ0FCW6"/>
<dbReference type="GO" id="GO:0016491">
    <property type="term" value="F:oxidoreductase activity"/>
    <property type="evidence" value="ECO:0007669"/>
    <property type="project" value="UniProtKB-KW"/>
</dbReference>
<dbReference type="InterPro" id="IPR016166">
    <property type="entry name" value="FAD-bd_PCMH"/>
</dbReference>
<evidence type="ECO:0000256" key="5">
    <source>
        <dbReference type="ARBA" id="ARBA00023002"/>
    </source>
</evidence>
<evidence type="ECO:0000256" key="1">
    <source>
        <dbReference type="ARBA" id="ARBA00001974"/>
    </source>
</evidence>
<dbReference type="SUPFAM" id="SSF56176">
    <property type="entry name" value="FAD-binding/transporter-associated domain-like"/>
    <property type="match status" value="1"/>
</dbReference>
<evidence type="ECO:0000256" key="3">
    <source>
        <dbReference type="ARBA" id="ARBA00022630"/>
    </source>
</evidence>
<evidence type="ECO:0000313" key="9">
    <source>
        <dbReference type="Proteomes" id="UP001239445"/>
    </source>
</evidence>
<keyword evidence="3" id="KW-0285">Flavoprotein</keyword>
<reference evidence="8" key="1">
    <citation type="submission" date="2023-06" db="EMBL/GenBank/DDBJ databases">
        <title>Genome-scale phylogeny and comparative genomics of the fungal order Sordariales.</title>
        <authorList>
            <consortium name="Lawrence Berkeley National Laboratory"/>
            <person name="Hensen N."/>
            <person name="Bonometti L."/>
            <person name="Westerberg I."/>
            <person name="Brannstrom I.O."/>
            <person name="Guillou S."/>
            <person name="Cros-Aarteil S."/>
            <person name="Calhoun S."/>
            <person name="Haridas S."/>
            <person name="Kuo A."/>
            <person name="Mondo S."/>
            <person name="Pangilinan J."/>
            <person name="Riley R."/>
            <person name="Labutti K."/>
            <person name="Andreopoulos B."/>
            <person name="Lipzen A."/>
            <person name="Chen C."/>
            <person name="Yanf M."/>
            <person name="Daum C."/>
            <person name="Ng V."/>
            <person name="Clum A."/>
            <person name="Steindorff A."/>
            <person name="Ohm R."/>
            <person name="Martin F."/>
            <person name="Silar P."/>
            <person name="Natvig D."/>
            <person name="Lalanne C."/>
            <person name="Gautier V."/>
            <person name="Ament-Velasquez S.L."/>
            <person name="Kruys A."/>
            <person name="Hutchinson M.I."/>
            <person name="Powell A.J."/>
            <person name="Barry K."/>
            <person name="Miller A.N."/>
            <person name="Grigoriev I.V."/>
            <person name="Debuchy R."/>
            <person name="Gladieux P."/>
            <person name="Thoren M.H."/>
            <person name="Johannesson H."/>
        </authorList>
    </citation>
    <scope>NUCLEOTIDE SEQUENCE</scope>
    <source>
        <strain evidence="8">PSN4</strain>
    </source>
</reference>